<gene>
    <name evidence="1" type="primary">ORF48226</name>
</gene>
<accession>A0A0B6Z463</accession>
<evidence type="ECO:0000313" key="1">
    <source>
        <dbReference type="EMBL" id="CEK63414.1"/>
    </source>
</evidence>
<feature type="non-terminal residue" evidence="1">
    <location>
        <position position="1"/>
    </location>
</feature>
<name>A0A0B6Z463_9EUPU</name>
<sequence>DCNHINIPTPDCNQHRSTRLQTTPTLQSVSWKLLQHAISPVPFISPRSNLLTVTTDSNICTALHH</sequence>
<protein>
    <submittedName>
        <fullName evidence="1">Uncharacterized protein</fullName>
    </submittedName>
</protein>
<reference evidence="1" key="1">
    <citation type="submission" date="2014-12" db="EMBL/GenBank/DDBJ databases">
        <title>Insight into the proteome of Arion vulgaris.</title>
        <authorList>
            <person name="Aradska J."/>
            <person name="Bulat T."/>
            <person name="Smidak R."/>
            <person name="Sarate P."/>
            <person name="Gangsoo J."/>
            <person name="Sialana F."/>
            <person name="Bilban M."/>
            <person name="Lubec G."/>
        </authorList>
    </citation>
    <scope>NUCLEOTIDE SEQUENCE</scope>
    <source>
        <tissue evidence="1">Skin</tissue>
    </source>
</reference>
<organism evidence="1">
    <name type="scientific">Arion vulgaris</name>
    <dbReference type="NCBI Taxonomy" id="1028688"/>
    <lineage>
        <taxon>Eukaryota</taxon>
        <taxon>Metazoa</taxon>
        <taxon>Spiralia</taxon>
        <taxon>Lophotrochozoa</taxon>
        <taxon>Mollusca</taxon>
        <taxon>Gastropoda</taxon>
        <taxon>Heterobranchia</taxon>
        <taxon>Euthyneura</taxon>
        <taxon>Panpulmonata</taxon>
        <taxon>Eupulmonata</taxon>
        <taxon>Stylommatophora</taxon>
        <taxon>Helicina</taxon>
        <taxon>Arionoidea</taxon>
        <taxon>Arionidae</taxon>
        <taxon>Arion</taxon>
    </lineage>
</organism>
<proteinExistence type="predicted"/>
<dbReference type="AlphaFoldDB" id="A0A0B6Z463"/>
<dbReference type="EMBL" id="HACG01016549">
    <property type="protein sequence ID" value="CEK63414.1"/>
    <property type="molecule type" value="Transcribed_RNA"/>
</dbReference>